<proteinExistence type="predicted"/>
<dbReference type="Proteomes" id="UP000567067">
    <property type="component" value="Unassembled WGS sequence"/>
</dbReference>
<reference evidence="2 3" key="1">
    <citation type="submission" date="2020-08" db="EMBL/GenBank/DDBJ databases">
        <title>Genomic Encyclopedia of Type Strains, Phase III (KMG-III): the genomes of soil and plant-associated and newly described type strains.</title>
        <authorList>
            <person name="Whitman W."/>
        </authorList>
    </citation>
    <scope>NUCLEOTIDE SEQUENCE [LARGE SCALE GENOMIC DNA]</scope>
    <source>
        <strain evidence="2 3">CECT 8693</strain>
    </source>
</reference>
<name>A0A7W3XSF6_9BACL</name>
<keyword evidence="1" id="KW-0812">Transmembrane</keyword>
<dbReference type="EMBL" id="JACJIP010000019">
    <property type="protein sequence ID" value="MBA9086496.1"/>
    <property type="molecule type" value="Genomic_DNA"/>
</dbReference>
<evidence type="ECO:0000313" key="2">
    <source>
        <dbReference type="EMBL" id="MBA9086496.1"/>
    </source>
</evidence>
<keyword evidence="1" id="KW-1133">Transmembrane helix</keyword>
<feature type="transmembrane region" description="Helical" evidence="1">
    <location>
        <begin position="6"/>
        <end position="25"/>
    </location>
</feature>
<feature type="transmembrane region" description="Helical" evidence="1">
    <location>
        <begin position="57"/>
        <end position="74"/>
    </location>
</feature>
<evidence type="ECO:0000256" key="1">
    <source>
        <dbReference type="SAM" id="Phobius"/>
    </source>
</evidence>
<accession>A0A7W3XSF6</accession>
<feature type="transmembrane region" description="Helical" evidence="1">
    <location>
        <begin position="263"/>
        <end position="280"/>
    </location>
</feature>
<sequence>MITTWLYVISGLIVSIGLFSLFPTHKNDRAVQVRRLYGFEDTQKQAMELGIRLTVKHYLILVTISVSSGVLAAWMTKNILLAGVAVGVGFMVPKMILSSIRYKRRKELLMNLPSNLRVLASKFRDNKSLRMSLQMSLPVMDGVSKPHFQNLYDALRLNVPQTTALNQMKKNIGFSKFDDLCEKITMGQHDGYHARVVEGIRKTIDDIDFDIQHLQRLDIDNRKKRFIVYLIFGICWAFPFLFGYMESEIAAEFGMVTTLHSPIGKILIASMCLNTFIGFFKRDKFLRLNLDDL</sequence>
<protein>
    <submittedName>
        <fullName evidence="2">Uncharacterized membrane protein (DUF485 family)</fullName>
    </submittedName>
</protein>
<dbReference type="PANTHER" id="PTHR35007">
    <property type="entry name" value="INTEGRAL MEMBRANE PROTEIN-RELATED"/>
    <property type="match status" value="1"/>
</dbReference>
<dbReference type="RefSeq" id="WP_182536676.1">
    <property type="nucleotide sequence ID" value="NZ_JACJIP010000019.1"/>
</dbReference>
<feature type="transmembrane region" description="Helical" evidence="1">
    <location>
        <begin position="226"/>
        <end position="243"/>
    </location>
</feature>
<keyword evidence="3" id="KW-1185">Reference proteome</keyword>
<keyword evidence="1" id="KW-0472">Membrane</keyword>
<dbReference type="AlphaFoldDB" id="A0A7W3XSF6"/>
<comment type="caution">
    <text evidence="2">The sequence shown here is derived from an EMBL/GenBank/DDBJ whole genome shotgun (WGS) entry which is preliminary data.</text>
</comment>
<gene>
    <name evidence="2" type="ORF">FHR92_002974</name>
</gene>
<feature type="transmembrane region" description="Helical" evidence="1">
    <location>
        <begin position="80"/>
        <end position="100"/>
    </location>
</feature>
<dbReference type="PANTHER" id="PTHR35007:SF2">
    <property type="entry name" value="PILUS ASSEMBLE PROTEIN"/>
    <property type="match status" value="1"/>
</dbReference>
<organism evidence="2 3">
    <name type="scientific">Fontibacillus solani</name>
    <dbReference type="NCBI Taxonomy" id="1572857"/>
    <lineage>
        <taxon>Bacteria</taxon>
        <taxon>Bacillati</taxon>
        <taxon>Bacillota</taxon>
        <taxon>Bacilli</taxon>
        <taxon>Bacillales</taxon>
        <taxon>Paenibacillaceae</taxon>
        <taxon>Fontibacillus</taxon>
    </lineage>
</organism>
<evidence type="ECO:0000313" key="3">
    <source>
        <dbReference type="Proteomes" id="UP000567067"/>
    </source>
</evidence>